<name>A0A8B8BL72_CRAVI</name>
<accession>A0A8B8BL72</accession>
<proteinExistence type="predicted"/>
<sequence>MMNGISYTGKGNDNSTGVEIINSTSSGSSGTADVIWFCIMISVVELLLQEMPEIMAFIFKKVHEMLLPCGETWTAVGKDEHSCTPMDNTPFHDETMEKIETGEANVGGKYKQRKYFIMDTKTKK</sequence>
<reference evidence="2" key="1">
    <citation type="submission" date="2025-08" db="UniProtKB">
        <authorList>
            <consortium name="RefSeq"/>
        </authorList>
    </citation>
    <scope>IDENTIFICATION</scope>
    <source>
        <tissue evidence="2">Whole sample</tissue>
    </source>
</reference>
<dbReference type="RefSeq" id="XP_022303589.1">
    <property type="nucleotide sequence ID" value="XM_022447881.1"/>
</dbReference>
<keyword evidence="1" id="KW-1185">Reference proteome</keyword>
<dbReference type="AlphaFoldDB" id="A0A8B8BL72"/>
<evidence type="ECO:0000313" key="1">
    <source>
        <dbReference type="Proteomes" id="UP000694844"/>
    </source>
</evidence>
<protein>
    <submittedName>
        <fullName evidence="2">Uncharacterized protein LOC111111102</fullName>
    </submittedName>
</protein>
<gene>
    <name evidence="2" type="primary">LOC111111102</name>
</gene>
<evidence type="ECO:0000313" key="2">
    <source>
        <dbReference type="RefSeq" id="XP_022303589.1"/>
    </source>
</evidence>
<dbReference type="GeneID" id="111111102"/>
<dbReference type="KEGG" id="cvn:111111102"/>
<organism evidence="1 2">
    <name type="scientific">Crassostrea virginica</name>
    <name type="common">Eastern oyster</name>
    <dbReference type="NCBI Taxonomy" id="6565"/>
    <lineage>
        <taxon>Eukaryota</taxon>
        <taxon>Metazoa</taxon>
        <taxon>Spiralia</taxon>
        <taxon>Lophotrochozoa</taxon>
        <taxon>Mollusca</taxon>
        <taxon>Bivalvia</taxon>
        <taxon>Autobranchia</taxon>
        <taxon>Pteriomorphia</taxon>
        <taxon>Ostreida</taxon>
        <taxon>Ostreoidea</taxon>
        <taxon>Ostreidae</taxon>
        <taxon>Crassostrea</taxon>
    </lineage>
</organism>
<dbReference type="Proteomes" id="UP000694844">
    <property type="component" value="Chromosome 9"/>
</dbReference>